<evidence type="ECO:0000256" key="3">
    <source>
        <dbReference type="SAM" id="MobiDB-lite"/>
    </source>
</evidence>
<comment type="subcellular location">
    <subcellularLocation>
        <location evidence="2">Cell outer membrane</location>
        <topology evidence="2">Lipid-anchor</topology>
    </subcellularLocation>
</comment>
<keyword evidence="2" id="KW-0564">Palmitate</keyword>
<proteinExistence type="inferred from homology"/>
<comment type="similarity">
    <text evidence="1 2">Belongs to the outer membrane factor (OMF) (TC 1.B.17) family.</text>
</comment>
<feature type="region of interest" description="Disordered" evidence="3">
    <location>
        <begin position="526"/>
        <end position="560"/>
    </location>
</feature>
<reference evidence="4 5" key="1">
    <citation type="submission" date="2020-03" db="EMBL/GenBank/DDBJ databases">
        <authorList>
            <person name="Picone N."/>
        </authorList>
    </citation>
    <scope>NUCLEOTIDE SEQUENCE [LARGE SCALE GENOMIC DNA]</scope>
    <source>
        <strain evidence="4">NSCAC1</strain>
    </source>
</reference>
<accession>A0A7G1QAB9</accession>
<keyword evidence="2" id="KW-1134">Transmembrane beta strand</keyword>
<evidence type="ECO:0000313" key="4">
    <source>
        <dbReference type="EMBL" id="CAB1276440.1"/>
    </source>
</evidence>
<gene>
    <name evidence="4" type="ORF">NSCAC_1173</name>
</gene>
<dbReference type="InterPro" id="IPR003423">
    <property type="entry name" value="OMP_efflux"/>
</dbReference>
<sequence length="586" mass="65729">MSRHNTCDKKRYQKVHILISCFSNFRIFIQNSCIFLSALLLTGCINGAMSIDLAPGYKPEEFILPDSWRGSGPFAKANPSDGEIRPDWWKLYEDPTLDELEAQAMEANPDLHAAAERFMQARDMMMKSYSKLIPQIGWGFDASGNRQSDDALWRGIGEHSEMGTSMFTGGAGWEPDFFSRIRNRTRIEIYHAEELAAAYALVRLGIQAELASNYYLLRGLDGQEAIYDQSIDYYKKLLGLVTDRFVGALAPRIDITRTQYLLYSTEARQLAVRRERQVTEHAIAVLVNQSPSTFSVAPIEQFPNIDFKLPTHLPSTLLERRPDIAASERKMAQANRVIGIARAAFYPHVNFSMLGGFEGGFNLFEVASSLWSYGLELALPIFNGGYRRAQVQQTWSAYRQTVDEYRSTVLNAFREVENDLSRTTLITAEMRKLEDSVKAAVETQNLTASLYTGGLATSLDLLLAQIQTLDSRIDLVEAKSRMARSTVDLVRSLGGGWNRNGLPTDKEIQPMEVLQYTDLDKAPQAGDVKVPATKNGDYNKAYSDLSHPVPISPNNATPKPVLQKEKISDQGTILRQEQPAIKEVNQ</sequence>
<dbReference type="GO" id="GO:0015562">
    <property type="term" value="F:efflux transmembrane transporter activity"/>
    <property type="evidence" value="ECO:0007669"/>
    <property type="project" value="InterPro"/>
</dbReference>
<name>A0A7G1QAB9_9GAMM</name>
<dbReference type="InterPro" id="IPR010131">
    <property type="entry name" value="MdtP/NodT-like"/>
</dbReference>
<keyword evidence="5" id="KW-1185">Reference proteome</keyword>
<dbReference type="Gene3D" id="1.20.1600.10">
    <property type="entry name" value="Outer membrane efflux proteins (OEP)"/>
    <property type="match status" value="1"/>
</dbReference>
<dbReference type="Pfam" id="PF02321">
    <property type="entry name" value="OEP"/>
    <property type="match status" value="2"/>
</dbReference>
<evidence type="ECO:0000313" key="5">
    <source>
        <dbReference type="Proteomes" id="UP000516072"/>
    </source>
</evidence>
<dbReference type="PANTHER" id="PTHR30203">
    <property type="entry name" value="OUTER MEMBRANE CATION EFFLUX PROTEIN"/>
    <property type="match status" value="1"/>
</dbReference>
<organism evidence="4 5">
    <name type="scientific">Candidatus Nitrosacidococcus tergens</name>
    <dbReference type="NCBI Taxonomy" id="553981"/>
    <lineage>
        <taxon>Bacteria</taxon>
        <taxon>Pseudomonadati</taxon>
        <taxon>Pseudomonadota</taxon>
        <taxon>Gammaproteobacteria</taxon>
        <taxon>Chromatiales</taxon>
        <taxon>Chromatiaceae</taxon>
        <taxon>Candidatus Nitrosacidococcus</taxon>
    </lineage>
</organism>
<keyword evidence="2" id="KW-0472">Membrane</keyword>
<protein>
    <submittedName>
        <fullName evidence="4">RND efflux system, outer membrane lipoprotein, NodT family</fullName>
    </submittedName>
</protein>
<keyword evidence="2" id="KW-0812">Transmembrane</keyword>
<dbReference type="EMBL" id="LR778175">
    <property type="protein sequence ID" value="CAB1276440.1"/>
    <property type="molecule type" value="Genomic_DNA"/>
</dbReference>
<dbReference type="SUPFAM" id="SSF56954">
    <property type="entry name" value="Outer membrane efflux proteins (OEP)"/>
    <property type="match status" value="1"/>
</dbReference>
<evidence type="ECO:0000256" key="1">
    <source>
        <dbReference type="ARBA" id="ARBA00007613"/>
    </source>
</evidence>
<dbReference type="Gene3D" id="2.20.200.10">
    <property type="entry name" value="Outer membrane efflux proteins (OEP)"/>
    <property type="match status" value="1"/>
</dbReference>
<dbReference type="Proteomes" id="UP000516072">
    <property type="component" value="Chromosome"/>
</dbReference>
<dbReference type="PANTHER" id="PTHR30203:SF33">
    <property type="entry name" value="BLR4455 PROTEIN"/>
    <property type="match status" value="1"/>
</dbReference>
<dbReference type="KEGG" id="ntg:NSCAC_1173"/>
<dbReference type="AlphaFoldDB" id="A0A7G1QAB9"/>
<evidence type="ECO:0000256" key="2">
    <source>
        <dbReference type="RuleBase" id="RU362097"/>
    </source>
</evidence>
<dbReference type="GO" id="GO:0009279">
    <property type="term" value="C:cell outer membrane"/>
    <property type="evidence" value="ECO:0007669"/>
    <property type="project" value="UniProtKB-SubCell"/>
</dbReference>
<keyword evidence="2 4" id="KW-0449">Lipoprotein</keyword>
<dbReference type="NCBIfam" id="TIGR01845">
    <property type="entry name" value="outer_NodT"/>
    <property type="match status" value="1"/>
</dbReference>